<evidence type="ECO:0000313" key="4">
    <source>
        <dbReference type="Proteomes" id="UP001299409"/>
    </source>
</evidence>
<organism evidence="3">
    <name type="scientific">Intestinibacter bartlettii</name>
    <dbReference type="NCBI Taxonomy" id="261299"/>
    <lineage>
        <taxon>Bacteria</taxon>
        <taxon>Bacillati</taxon>
        <taxon>Bacillota</taxon>
        <taxon>Clostridia</taxon>
        <taxon>Peptostreptococcales</taxon>
        <taxon>Peptostreptococcaceae</taxon>
        <taxon>Intestinibacter</taxon>
    </lineage>
</organism>
<dbReference type="Pfam" id="PF02342">
    <property type="entry name" value="TerD"/>
    <property type="match status" value="1"/>
</dbReference>
<dbReference type="EMBL" id="JAJBMB010000006">
    <property type="protein sequence ID" value="MCB5446078.1"/>
    <property type="molecule type" value="Genomic_DNA"/>
</dbReference>
<dbReference type="RefSeq" id="WP_007287469.1">
    <property type="nucleotide sequence ID" value="NZ_BAABXU010000001.1"/>
</dbReference>
<dbReference type="InterPro" id="IPR003325">
    <property type="entry name" value="TerD"/>
</dbReference>
<dbReference type="EMBL" id="CACRUE010000022">
    <property type="protein sequence ID" value="VYT93929.1"/>
    <property type="molecule type" value="Genomic_DNA"/>
</dbReference>
<dbReference type="AlphaFoldDB" id="A0A6N3AN15"/>
<dbReference type="PANTHER" id="PTHR32097">
    <property type="entry name" value="CAMP-BINDING PROTEIN 1-RELATED"/>
    <property type="match status" value="1"/>
</dbReference>
<keyword evidence="4" id="KW-1185">Reference proteome</keyword>
<dbReference type="InterPro" id="IPR051324">
    <property type="entry name" value="Stress/Tellurium_Resist"/>
</dbReference>
<dbReference type="GeneID" id="89565780"/>
<proteinExistence type="predicted"/>
<sequence length="179" mass="19863">MINLSKGQTIDLTKKEVGLKHLDVGLGWITRMDLDTIAYLLDSNDKHIETVYFGIKESKNKSVRLSGDDLVGGGAGDNEVIYIDLDKLDSRVQKIALYANIFKFFGLGKKTFSDVKDAYIRVVNRDTGKEICKYVLAENGAGCDAFHFADLVKNGSEWKFVAVGNGCNGSVDKLRKKYL</sequence>
<evidence type="ECO:0000313" key="3">
    <source>
        <dbReference type="EMBL" id="VYT93929.1"/>
    </source>
</evidence>
<reference evidence="3" key="1">
    <citation type="submission" date="2019-11" db="EMBL/GenBank/DDBJ databases">
        <authorList>
            <person name="Feng L."/>
        </authorList>
    </citation>
    <scope>NUCLEOTIDE SEQUENCE</scope>
    <source>
        <strain evidence="3">IbartlettiiLFYP30</strain>
    </source>
</reference>
<dbReference type="CDD" id="cd06974">
    <property type="entry name" value="TerD_like"/>
    <property type="match status" value="1"/>
</dbReference>
<dbReference type="Proteomes" id="UP001299409">
    <property type="component" value="Unassembled WGS sequence"/>
</dbReference>
<evidence type="ECO:0000259" key="1">
    <source>
        <dbReference type="Pfam" id="PF02342"/>
    </source>
</evidence>
<gene>
    <name evidence="3" type="primary">yceC_1</name>
    <name evidence="3" type="ORF">IBLFYP30_01375</name>
    <name evidence="2" type="ORF">LIP50_07695</name>
</gene>
<reference evidence="2 4" key="2">
    <citation type="submission" date="2021-10" db="EMBL/GenBank/DDBJ databases">
        <title>Collection of gut derived symbiotic bacterial strains cultured from healthy donors.</title>
        <authorList>
            <person name="Lin H."/>
            <person name="Littmann E."/>
            <person name="Claire K."/>
            <person name="Pamer E."/>
        </authorList>
    </citation>
    <scope>NUCLEOTIDE SEQUENCE [LARGE SCALE GENOMIC DNA]</scope>
    <source>
        <strain evidence="2 4">MSK.17.68</strain>
    </source>
</reference>
<feature type="domain" description="TerD" evidence="1">
    <location>
        <begin position="2"/>
        <end position="178"/>
    </location>
</feature>
<accession>A0A6N3AN15</accession>
<dbReference type="Gene3D" id="2.60.60.30">
    <property type="entry name" value="sav2460 like domains"/>
    <property type="match status" value="1"/>
</dbReference>
<protein>
    <submittedName>
        <fullName evidence="3">Stress response protein SCP2</fullName>
    </submittedName>
    <submittedName>
        <fullName evidence="2">TerD family protein</fullName>
    </submittedName>
</protein>
<evidence type="ECO:0000313" key="2">
    <source>
        <dbReference type="EMBL" id="MCB5446078.1"/>
    </source>
</evidence>
<name>A0A6N3AN15_9FIRM</name>
<dbReference type="PANTHER" id="PTHR32097:SF17">
    <property type="entry name" value="CAMP-BINDING PROTEIN 1-RELATED"/>
    <property type="match status" value="1"/>
</dbReference>